<gene>
    <name evidence="1" type="ORF">LSINAPIS_LOCUS2583</name>
</gene>
<dbReference type="Proteomes" id="UP000324832">
    <property type="component" value="Unassembled WGS sequence"/>
</dbReference>
<reference evidence="1 2" key="1">
    <citation type="submission" date="2017-07" db="EMBL/GenBank/DDBJ databases">
        <authorList>
            <person name="Talla V."/>
            <person name="Backstrom N."/>
        </authorList>
    </citation>
    <scope>NUCLEOTIDE SEQUENCE [LARGE SCALE GENOMIC DNA]</scope>
</reference>
<organism evidence="1 2">
    <name type="scientific">Leptidea sinapis</name>
    <dbReference type="NCBI Taxonomy" id="189913"/>
    <lineage>
        <taxon>Eukaryota</taxon>
        <taxon>Metazoa</taxon>
        <taxon>Ecdysozoa</taxon>
        <taxon>Arthropoda</taxon>
        <taxon>Hexapoda</taxon>
        <taxon>Insecta</taxon>
        <taxon>Pterygota</taxon>
        <taxon>Neoptera</taxon>
        <taxon>Endopterygota</taxon>
        <taxon>Lepidoptera</taxon>
        <taxon>Glossata</taxon>
        <taxon>Ditrysia</taxon>
        <taxon>Papilionoidea</taxon>
        <taxon>Pieridae</taxon>
        <taxon>Dismorphiinae</taxon>
        <taxon>Leptidea</taxon>
    </lineage>
</organism>
<name>A0A5E4PTN8_9NEOP</name>
<dbReference type="AlphaFoldDB" id="A0A5E4PTN8"/>
<accession>A0A5E4PTN8</accession>
<protein>
    <submittedName>
        <fullName evidence="1">Uncharacterized protein</fullName>
    </submittedName>
</protein>
<keyword evidence="2" id="KW-1185">Reference proteome</keyword>
<sequence length="120" mass="12942">MNVILIKLNLLDLRLLSDIKDSKAFETAKYISIAQEALLLISINVCKCRDVMHSNGSEGACAAHLIRPVLAALDLGVLLQVGEHHDQLQALFPDHAPEVVHGCVGGALRADELLALLCLL</sequence>
<dbReference type="EMBL" id="FZQP02000559">
    <property type="protein sequence ID" value="VVC89466.1"/>
    <property type="molecule type" value="Genomic_DNA"/>
</dbReference>
<evidence type="ECO:0000313" key="1">
    <source>
        <dbReference type="EMBL" id="VVC89466.1"/>
    </source>
</evidence>
<proteinExistence type="predicted"/>
<evidence type="ECO:0000313" key="2">
    <source>
        <dbReference type="Proteomes" id="UP000324832"/>
    </source>
</evidence>